<evidence type="ECO:0000313" key="2">
    <source>
        <dbReference type="Proteomes" id="UP001652542"/>
    </source>
</evidence>
<dbReference type="Proteomes" id="UP001652542">
    <property type="component" value="Unassembled WGS sequence"/>
</dbReference>
<comment type="caution">
    <text evidence="1">The sequence shown here is derived from an EMBL/GenBank/DDBJ whole genome shotgun (WGS) entry which is preliminary data.</text>
</comment>
<protein>
    <submittedName>
        <fullName evidence="1">SMI1/KNR4 family protein</fullName>
    </submittedName>
</protein>
<reference evidence="1 2" key="1">
    <citation type="submission" date="2022-10" db="EMBL/GenBank/DDBJ databases">
        <title>Defluviimonas sp. nov., isolated from ocean surface water.</title>
        <authorList>
            <person name="He W."/>
            <person name="Wang L."/>
            <person name="Zhang D.-F."/>
        </authorList>
    </citation>
    <scope>NUCLEOTIDE SEQUENCE [LARGE SCALE GENOMIC DNA]</scope>
    <source>
        <strain evidence="1 2">WL0002</strain>
    </source>
</reference>
<organism evidence="1 2">
    <name type="scientific">Albidovulum marisflavi</name>
    <dbReference type="NCBI Taxonomy" id="2984159"/>
    <lineage>
        <taxon>Bacteria</taxon>
        <taxon>Pseudomonadati</taxon>
        <taxon>Pseudomonadota</taxon>
        <taxon>Alphaproteobacteria</taxon>
        <taxon>Rhodobacterales</taxon>
        <taxon>Paracoccaceae</taxon>
        <taxon>Albidovulum</taxon>
    </lineage>
</organism>
<sequence length="146" mass="16399">MSEVIARVLANSSVEAAPASQKEIAEWEVFWSIECPQDLREFWTLYGRFKGFAGADLNGEYFELFTPRESWDLASLEAVRQSIPTELTIIGTNGSSEHIAYQPGIGFGLIQYVNTGIDDFMPVDSTLAGFFEKSEQMAWFPEEQQA</sequence>
<name>A0ABT2Z7K9_9RHOB</name>
<dbReference type="EMBL" id="JAOWKY010000001">
    <property type="protein sequence ID" value="MCV2867129.1"/>
    <property type="molecule type" value="Genomic_DNA"/>
</dbReference>
<evidence type="ECO:0000313" key="1">
    <source>
        <dbReference type="EMBL" id="MCV2867129.1"/>
    </source>
</evidence>
<proteinExistence type="predicted"/>
<keyword evidence="2" id="KW-1185">Reference proteome</keyword>
<dbReference type="Gene3D" id="3.40.1580.10">
    <property type="entry name" value="SMI1/KNR4-like"/>
    <property type="match status" value="1"/>
</dbReference>
<gene>
    <name evidence="1" type="ORF">OEW28_00630</name>
</gene>
<dbReference type="SUPFAM" id="SSF160631">
    <property type="entry name" value="SMI1/KNR4-like"/>
    <property type="match status" value="1"/>
</dbReference>
<accession>A0ABT2Z7K9</accession>
<dbReference type="InterPro" id="IPR037883">
    <property type="entry name" value="Knr4/Smi1-like_sf"/>
</dbReference>
<dbReference type="RefSeq" id="WP_263732798.1">
    <property type="nucleotide sequence ID" value="NZ_JAOWKY010000001.1"/>
</dbReference>